<evidence type="ECO:0000313" key="2">
    <source>
        <dbReference type="EMBL" id="KFG88466.1"/>
    </source>
</evidence>
<gene>
    <name evidence="2" type="ORF">BV98_003651</name>
</gene>
<dbReference type="AlphaFoldDB" id="A0A086P4Z8"/>
<accession>A0A086P4Z8</accession>
<dbReference type="InterPro" id="IPR036108">
    <property type="entry name" value="4pyrrol_syn_uPrphyn_synt_sf"/>
</dbReference>
<feature type="domain" description="Tetrapyrrole biosynthesis uroporphyrinogen III synthase" evidence="1">
    <location>
        <begin position="15"/>
        <end position="200"/>
    </location>
</feature>
<dbReference type="PATRIC" id="fig|1219045.3.peg.3707"/>
<evidence type="ECO:0000313" key="3">
    <source>
        <dbReference type="Proteomes" id="UP000024284"/>
    </source>
</evidence>
<name>A0A086P4Z8_SPHHM</name>
<dbReference type="SUPFAM" id="SSF69618">
    <property type="entry name" value="HemD-like"/>
    <property type="match status" value="1"/>
</dbReference>
<organism evidence="2 3">
    <name type="scientific">Sphingobium herbicidovorans (strain ATCC 700291 / DSM 11019 / CCUG 56400 / KCTC 2939 / LMG 18315 / NBRC 16415 / MH)</name>
    <name type="common">Sphingomonas herbicidovorans</name>
    <dbReference type="NCBI Taxonomy" id="1219045"/>
    <lineage>
        <taxon>Bacteria</taxon>
        <taxon>Pseudomonadati</taxon>
        <taxon>Pseudomonadota</taxon>
        <taxon>Alphaproteobacteria</taxon>
        <taxon>Sphingomonadales</taxon>
        <taxon>Sphingomonadaceae</taxon>
        <taxon>Sphingobium</taxon>
    </lineage>
</organism>
<dbReference type="RefSeq" id="WP_037468816.1">
    <property type="nucleotide sequence ID" value="NZ_BCZD01000015.1"/>
</dbReference>
<evidence type="ECO:0000259" key="1">
    <source>
        <dbReference type="Pfam" id="PF02602"/>
    </source>
</evidence>
<comment type="caution">
    <text evidence="2">The sequence shown here is derived from an EMBL/GenBank/DDBJ whole genome shotgun (WGS) entry which is preliminary data.</text>
</comment>
<dbReference type="Proteomes" id="UP000024284">
    <property type="component" value="Unassembled WGS sequence"/>
</dbReference>
<protein>
    <submittedName>
        <fullName evidence="2">Uroporphyrinogen III synthase HEM4</fullName>
    </submittedName>
</protein>
<sequence length="222" mass="23377">MTPVIILRPEPGASESAARARRLGLAPRLCSLFEARPIAWEAPPREDFDALLMTSAQAARLGGAQLARYHGLPAYAVGSATARAMAEEGFQNIVHGDLDGSAIAARITADGRHRLLHLGGTTVAPIAPGPLNIQRVPVYTIGEKPEAGLHALLEPDAVLLVHSPRAGSRLAALVDPLQRRDLHIIAISPAALEACGQGWASGEAPGQPDDERMLALAVRLCE</sequence>
<dbReference type="OrthoDB" id="7424801at2"/>
<dbReference type="InterPro" id="IPR003754">
    <property type="entry name" value="4pyrrol_synth_uPrphyn_synth"/>
</dbReference>
<keyword evidence="3" id="KW-1185">Reference proteome</keyword>
<dbReference type="GO" id="GO:0004852">
    <property type="term" value="F:uroporphyrinogen-III synthase activity"/>
    <property type="evidence" value="ECO:0007669"/>
    <property type="project" value="InterPro"/>
</dbReference>
<dbReference type="CDD" id="cd06578">
    <property type="entry name" value="HemD"/>
    <property type="match status" value="1"/>
</dbReference>
<dbReference type="GO" id="GO:0033014">
    <property type="term" value="P:tetrapyrrole biosynthetic process"/>
    <property type="evidence" value="ECO:0007669"/>
    <property type="project" value="InterPro"/>
</dbReference>
<dbReference type="EMBL" id="JFZA02000060">
    <property type="protein sequence ID" value="KFG88466.1"/>
    <property type="molecule type" value="Genomic_DNA"/>
</dbReference>
<dbReference type="Gene3D" id="3.40.50.10090">
    <property type="match status" value="1"/>
</dbReference>
<dbReference type="Pfam" id="PF02602">
    <property type="entry name" value="HEM4"/>
    <property type="match status" value="1"/>
</dbReference>
<dbReference type="STRING" id="76947.GCA_002080435_01726"/>
<proteinExistence type="predicted"/>
<reference evidence="2" key="1">
    <citation type="submission" date="2014-08" db="EMBL/GenBank/DDBJ databases">
        <title>Draft genome sequences of Sphingobium herbicidovorans.</title>
        <authorList>
            <person name="Gan H.M."/>
            <person name="Gan H.Y."/>
            <person name="Savka M.A."/>
        </authorList>
    </citation>
    <scope>NUCLEOTIDE SEQUENCE [LARGE SCALE GENOMIC DNA]</scope>
    <source>
        <strain evidence="2">NBRC 16415</strain>
    </source>
</reference>
<dbReference type="eggNOG" id="COG1587">
    <property type="taxonomic scope" value="Bacteria"/>
</dbReference>